<feature type="transmembrane region" description="Helical" evidence="1">
    <location>
        <begin position="7"/>
        <end position="34"/>
    </location>
</feature>
<accession>A0ABY4QLV7</accession>
<dbReference type="Pfam" id="PF16936">
    <property type="entry name" value="Holin_9"/>
    <property type="match status" value="1"/>
</dbReference>
<keyword evidence="3" id="KW-1185">Reference proteome</keyword>
<dbReference type="InterPro" id="IPR031614">
    <property type="entry name" value="Holin_9"/>
</dbReference>
<organism evidence="2 3">
    <name type="scientific">Candidatus Mycobacterium methanotrophicum</name>
    <dbReference type="NCBI Taxonomy" id="2943498"/>
    <lineage>
        <taxon>Bacteria</taxon>
        <taxon>Bacillati</taxon>
        <taxon>Actinomycetota</taxon>
        <taxon>Actinomycetes</taxon>
        <taxon>Mycobacteriales</taxon>
        <taxon>Mycobacteriaceae</taxon>
        <taxon>Mycobacterium</taxon>
    </lineage>
</organism>
<sequence length="92" mass="9511">MIPLPRTWLLTSAMLVGIAVGVLAGTAATVLVSARVRPDVVIALVVGVPSAIGLLVILASRRRWLTALGVFILALAPGWFGVLTVIEVTTPA</sequence>
<protein>
    <submittedName>
        <fullName evidence="2">Holin</fullName>
    </submittedName>
</protein>
<gene>
    <name evidence="2" type="ORF">M5I08_06300</name>
</gene>
<keyword evidence="1" id="KW-1133">Transmembrane helix</keyword>
<dbReference type="RefSeq" id="WP_219065658.1">
    <property type="nucleotide sequence ID" value="NZ_CAJUXY010000002.1"/>
</dbReference>
<keyword evidence="1" id="KW-0472">Membrane</keyword>
<dbReference type="EMBL" id="CP097320">
    <property type="protein sequence ID" value="UQX11968.1"/>
    <property type="molecule type" value="Genomic_DNA"/>
</dbReference>
<feature type="transmembrane region" description="Helical" evidence="1">
    <location>
        <begin position="40"/>
        <end position="58"/>
    </location>
</feature>
<reference evidence="2" key="1">
    <citation type="submission" date="2022-05" db="EMBL/GenBank/DDBJ databases">
        <title>A methanotrophic Mycobacterium dominates a cave microbial ecosystem.</title>
        <authorList>
            <person name="Van Spanning R.J.M."/>
            <person name="Guan Q."/>
            <person name="Melkonian C."/>
            <person name="Gallant J."/>
            <person name="Polerecky L."/>
            <person name="Flot J.-F."/>
            <person name="Brandt B.W."/>
            <person name="Braster M."/>
            <person name="Iturbe Espinoza P."/>
            <person name="Aerts J."/>
            <person name="Meima-Franke M."/>
            <person name="Piersma S.R."/>
            <person name="Bunduc C."/>
            <person name="Ummels R."/>
            <person name="Pain A."/>
            <person name="Fleming E.J."/>
            <person name="van der Wel N."/>
            <person name="Gherman V.D."/>
            <person name="Sarbu S.M."/>
            <person name="Bodelier P.L.E."/>
            <person name="Bitter W."/>
        </authorList>
    </citation>
    <scope>NUCLEOTIDE SEQUENCE</scope>
    <source>
        <strain evidence="2">Sulfur Cave</strain>
    </source>
</reference>
<dbReference type="Proteomes" id="UP001056610">
    <property type="component" value="Chromosome"/>
</dbReference>
<feature type="transmembrane region" description="Helical" evidence="1">
    <location>
        <begin position="65"/>
        <end position="86"/>
    </location>
</feature>
<evidence type="ECO:0000313" key="2">
    <source>
        <dbReference type="EMBL" id="UQX11968.1"/>
    </source>
</evidence>
<keyword evidence="1" id="KW-0812">Transmembrane</keyword>
<evidence type="ECO:0000256" key="1">
    <source>
        <dbReference type="SAM" id="Phobius"/>
    </source>
</evidence>
<evidence type="ECO:0000313" key="3">
    <source>
        <dbReference type="Proteomes" id="UP001056610"/>
    </source>
</evidence>
<proteinExistence type="predicted"/>
<name>A0ABY4QLV7_9MYCO</name>